<proteinExistence type="predicted"/>
<evidence type="ECO:0000313" key="2">
    <source>
        <dbReference type="Proteomes" id="UP000324800"/>
    </source>
</evidence>
<name>A0A5J4X0U0_9EUKA</name>
<sequence length="78" mass="8815">MSKNSIKPEPSEPGLLVNFDQPTFTARTPVTTTVEQQELGDEIGKFLQSEQQPTLHNIERHLTPRQAVSERIQALMTK</sequence>
<dbReference type="Proteomes" id="UP000324800">
    <property type="component" value="Unassembled WGS sequence"/>
</dbReference>
<gene>
    <name evidence="1" type="ORF">EZS28_003595</name>
</gene>
<dbReference type="AlphaFoldDB" id="A0A5J4X0U0"/>
<comment type="caution">
    <text evidence="1">The sequence shown here is derived from an EMBL/GenBank/DDBJ whole genome shotgun (WGS) entry which is preliminary data.</text>
</comment>
<dbReference type="EMBL" id="SNRW01000485">
    <property type="protein sequence ID" value="KAA6400874.1"/>
    <property type="molecule type" value="Genomic_DNA"/>
</dbReference>
<accession>A0A5J4X0U0</accession>
<protein>
    <submittedName>
        <fullName evidence="1">Uncharacterized protein</fullName>
    </submittedName>
</protein>
<evidence type="ECO:0000313" key="1">
    <source>
        <dbReference type="EMBL" id="KAA6400874.1"/>
    </source>
</evidence>
<organism evidence="1 2">
    <name type="scientific">Streblomastix strix</name>
    <dbReference type="NCBI Taxonomy" id="222440"/>
    <lineage>
        <taxon>Eukaryota</taxon>
        <taxon>Metamonada</taxon>
        <taxon>Preaxostyla</taxon>
        <taxon>Oxymonadida</taxon>
        <taxon>Streblomastigidae</taxon>
        <taxon>Streblomastix</taxon>
    </lineage>
</organism>
<reference evidence="1 2" key="1">
    <citation type="submission" date="2019-03" db="EMBL/GenBank/DDBJ databases">
        <title>Single cell metagenomics reveals metabolic interactions within the superorganism composed of flagellate Streblomastix strix and complex community of Bacteroidetes bacteria on its surface.</title>
        <authorList>
            <person name="Treitli S.C."/>
            <person name="Kolisko M."/>
            <person name="Husnik F."/>
            <person name="Keeling P."/>
            <person name="Hampl V."/>
        </authorList>
    </citation>
    <scope>NUCLEOTIDE SEQUENCE [LARGE SCALE GENOMIC DNA]</scope>
    <source>
        <strain evidence="1">ST1C</strain>
    </source>
</reference>
<feature type="non-terminal residue" evidence="1">
    <location>
        <position position="78"/>
    </location>
</feature>